<comment type="catalytic activity">
    <reaction evidence="5">
        <text>octanoyl-[ACP] + L-lysyl-[protein] = N(6)-octanoyl-L-lysyl-[protein] + holo-[ACP] + H(+)</text>
        <dbReference type="Rhea" id="RHEA:17665"/>
        <dbReference type="Rhea" id="RHEA-COMP:9636"/>
        <dbReference type="Rhea" id="RHEA-COMP:9685"/>
        <dbReference type="Rhea" id="RHEA-COMP:9752"/>
        <dbReference type="Rhea" id="RHEA-COMP:9928"/>
        <dbReference type="ChEBI" id="CHEBI:15378"/>
        <dbReference type="ChEBI" id="CHEBI:29969"/>
        <dbReference type="ChEBI" id="CHEBI:64479"/>
        <dbReference type="ChEBI" id="CHEBI:78463"/>
        <dbReference type="ChEBI" id="CHEBI:78809"/>
        <dbReference type="EC" id="2.3.1.181"/>
    </reaction>
</comment>
<dbReference type="Proteomes" id="UP001447188">
    <property type="component" value="Unassembled WGS sequence"/>
</dbReference>
<dbReference type="PANTHER" id="PTHR10993:SF7">
    <property type="entry name" value="LIPOYLTRANSFERASE 2, MITOCHONDRIAL-RELATED"/>
    <property type="match status" value="1"/>
</dbReference>
<protein>
    <recommendedName>
        <fullName evidence="5">Octanoyltransferase</fullName>
        <ecNumber evidence="5">2.3.1.181</ecNumber>
    </recommendedName>
</protein>
<comment type="caution">
    <text evidence="7">The sequence shown here is derived from an EMBL/GenBank/DDBJ whole genome shotgun (WGS) entry which is preliminary data.</text>
</comment>
<keyword evidence="3 5" id="KW-0808">Transferase</keyword>
<sequence length="240" mass="26008">MSPSHLLHIHLGRCTYNHASALQSRIVSAFLLSKAKSSHLAPAPTILTSEFNPVYTLGRRERDLLTPEVLSKLTSYGAEAHTTLRGGQTTFHGPGQLTAYVILDLKSHNLTPRCYVRMLETALIGTCARFGISAFTTENTGVWTSATRKIAAVGVHMRRNITSHGIGLNISTNTDWFDQIIPCGLEGVDTWSFEKEGVLGKSVEEVGGVFSEGVAKLVGCGRVKRVEEAEVLDGVSTTIQ</sequence>
<organism evidence="7 8">
    <name type="scientific">Discina gigas</name>
    <dbReference type="NCBI Taxonomy" id="1032678"/>
    <lineage>
        <taxon>Eukaryota</taxon>
        <taxon>Fungi</taxon>
        <taxon>Dikarya</taxon>
        <taxon>Ascomycota</taxon>
        <taxon>Pezizomycotina</taxon>
        <taxon>Pezizomycetes</taxon>
        <taxon>Pezizales</taxon>
        <taxon>Discinaceae</taxon>
        <taxon>Discina</taxon>
    </lineage>
</organism>
<dbReference type="InterPro" id="IPR020605">
    <property type="entry name" value="Octanoyltransferase_CS"/>
</dbReference>
<keyword evidence="8" id="KW-1185">Reference proteome</keyword>
<evidence type="ECO:0000256" key="1">
    <source>
        <dbReference type="ARBA" id="ARBA00004821"/>
    </source>
</evidence>
<dbReference type="Pfam" id="PF21948">
    <property type="entry name" value="LplA-B_cat"/>
    <property type="match status" value="1"/>
</dbReference>
<dbReference type="PROSITE" id="PS01313">
    <property type="entry name" value="LIPB"/>
    <property type="match status" value="1"/>
</dbReference>
<dbReference type="PIRSF" id="PIRSF016262">
    <property type="entry name" value="LPLase"/>
    <property type="match status" value="1"/>
</dbReference>
<evidence type="ECO:0000313" key="8">
    <source>
        <dbReference type="Proteomes" id="UP001447188"/>
    </source>
</evidence>
<dbReference type="EC" id="2.3.1.181" evidence="5"/>
<comment type="pathway">
    <text evidence="1 5">Protein modification; protein lipoylation via endogenous pathway; protein N(6)-(lipoyl)lysine from octanoyl-[acyl-carrier-protein]: step 1/2.</text>
</comment>
<comment type="similarity">
    <text evidence="2 5">Belongs to the LipB family.</text>
</comment>
<dbReference type="InterPro" id="IPR004143">
    <property type="entry name" value="BPL_LPL_catalytic"/>
</dbReference>
<evidence type="ECO:0000256" key="2">
    <source>
        <dbReference type="ARBA" id="ARBA00007907"/>
    </source>
</evidence>
<evidence type="ECO:0000259" key="6">
    <source>
        <dbReference type="PROSITE" id="PS51733"/>
    </source>
</evidence>
<dbReference type="InterPro" id="IPR045864">
    <property type="entry name" value="aa-tRNA-synth_II/BPL/LPL"/>
</dbReference>
<evidence type="ECO:0000313" key="7">
    <source>
        <dbReference type="EMBL" id="KAL0635111.1"/>
    </source>
</evidence>
<dbReference type="NCBIfam" id="TIGR00214">
    <property type="entry name" value="lipB"/>
    <property type="match status" value="1"/>
</dbReference>
<keyword evidence="4 5" id="KW-0012">Acyltransferase</keyword>
<dbReference type="EMBL" id="JBBBZM010000077">
    <property type="protein sequence ID" value="KAL0635111.1"/>
    <property type="molecule type" value="Genomic_DNA"/>
</dbReference>
<evidence type="ECO:0000256" key="3">
    <source>
        <dbReference type="ARBA" id="ARBA00022679"/>
    </source>
</evidence>
<gene>
    <name evidence="7" type="ORF">Q9L58_005932</name>
</gene>
<feature type="domain" description="BPL/LPL catalytic" evidence="6">
    <location>
        <begin position="40"/>
        <end position="222"/>
    </location>
</feature>
<dbReference type="Gene3D" id="3.30.930.10">
    <property type="entry name" value="Bira Bifunctional Protein, Domain 2"/>
    <property type="match status" value="1"/>
</dbReference>
<dbReference type="InterPro" id="IPR000544">
    <property type="entry name" value="Octanoyltransferase"/>
</dbReference>
<dbReference type="PROSITE" id="PS51733">
    <property type="entry name" value="BPL_LPL_CATALYTIC"/>
    <property type="match status" value="1"/>
</dbReference>
<dbReference type="SUPFAM" id="SSF55681">
    <property type="entry name" value="Class II aaRS and biotin synthetases"/>
    <property type="match status" value="1"/>
</dbReference>
<comment type="function">
    <text evidence="5">Catalyzes the transfer of endogenously produced octanoic acid from octanoyl-acyl-carrier-protein onto the lipoyl domains of lipoate-dependent enzymes. Lipoyl-ACP can also act as a substrate although octanoyl-ACP is likely to be the physiological substrate.</text>
</comment>
<evidence type="ECO:0000256" key="5">
    <source>
        <dbReference type="PIRNR" id="PIRNR016262"/>
    </source>
</evidence>
<dbReference type="CDD" id="cd16444">
    <property type="entry name" value="LipB"/>
    <property type="match status" value="1"/>
</dbReference>
<evidence type="ECO:0000256" key="4">
    <source>
        <dbReference type="ARBA" id="ARBA00023315"/>
    </source>
</evidence>
<proteinExistence type="inferred from homology"/>
<dbReference type="PANTHER" id="PTHR10993">
    <property type="entry name" value="OCTANOYLTRANSFERASE"/>
    <property type="match status" value="1"/>
</dbReference>
<reference evidence="7 8" key="1">
    <citation type="submission" date="2024-02" db="EMBL/GenBank/DDBJ databases">
        <title>Discinaceae phylogenomics.</title>
        <authorList>
            <person name="Dirks A.C."/>
            <person name="James T.Y."/>
        </authorList>
    </citation>
    <scope>NUCLEOTIDE SEQUENCE [LARGE SCALE GENOMIC DNA]</scope>
    <source>
        <strain evidence="7 8">ACD0624</strain>
    </source>
</reference>
<accession>A0ABR3GHS4</accession>
<name>A0ABR3GHS4_9PEZI</name>